<reference evidence="1 2" key="1">
    <citation type="submission" date="2020-08" db="EMBL/GenBank/DDBJ databases">
        <title>Sequencing the genomes of 1000 actinobacteria strains.</title>
        <authorList>
            <person name="Klenk H.-P."/>
        </authorList>
    </citation>
    <scope>NUCLEOTIDE SEQUENCE [LARGE SCALE GENOMIC DNA]</scope>
    <source>
        <strain evidence="1 2">DSM 43023</strain>
    </source>
</reference>
<dbReference type="EMBL" id="JACHJU010000001">
    <property type="protein sequence ID" value="MBB4938306.1"/>
    <property type="molecule type" value="Genomic_DNA"/>
</dbReference>
<evidence type="ECO:0000313" key="1">
    <source>
        <dbReference type="EMBL" id="MBB4938306.1"/>
    </source>
</evidence>
<keyword evidence="2" id="KW-1185">Reference proteome</keyword>
<accession>A0A7W7RVU9</accession>
<comment type="caution">
    <text evidence="1">The sequence shown here is derived from an EMBL/GenBank/DDBJ whole genome shotgun (WGS) entry which is preliminary data.</text>
</comment>
<dbReference type="AlphaFoldDB" id="A0A7W7RVU9"/>
<protein>
    <submittedName>
        <fullName evidence="1">Uncharacterized protein</fullName>
    </submittedName>
</protein>
<sequence>MKEVALQPYARLPREYRGLEVLASTVDAYGRALWLLSDSPDALPDDLSGSGRLTTPPRKQPYDALLVMDKNGTARELVLHDVHLLVSKLDALPNGRFLLTGTAAWHRPPASAAANAQIYGRDGRPRRSFPIGQVGHLLADQRHNVWTGYFDQAIYTDPISAPGLVRWDTGGNQQWAYQPPPGEEHIADCYALNVTDGVAWAYYYQAFSMLEIHTGGRLTVRGTPVKGAHGLAVHGDQVTFLASRGHQDRLHRCRLTDDAVLLEEEATLTMPGGKPLSRYGVVGRAHALYLLDPSSHSWHVHLT</sequence>
<dbReference type="RefSeq" id="WP_184754510.1">
    <property type="nucleotide sequence ID" value="NZ_BAABEK010000128.1"/>
</dbReference>
<evidence type="ECO:0000313" key="2">
    <source>
        <dbReference type="Proteomes" id="UP000534286"/>
    </source>
</evidence>
<dbReference type="Proteomes" id="UP000534286">
    <property type="component" value="Unassembled WGS sequence"/>
</dbReference>
<organism evidence="1 2">
    <name type="scientific">Streptosporangium album</name>
    <dbReference type="NCBI Taxonomy" id="47479"/>
    <lineage>
        <taxon>Bacteria</taxon>
        <taxon>Bacillati</taxon>
        <taxon>Actinomycetota</taxon>
        <taxon>Actinomycetes</taxon>
        <taxon>Streptosporangiales</taxon>
        <taxon>Streptosporangiaceae</taxon>
        <taxon>Streptosporangium</taxon>
    </lineage>
</organism>
<proteinExistence type="predicted"/>
<name>A0A7W7RVU9_9ACTN</name>
<dbReference type="SUPFAM" id="SSF63829">
    <property type="entry name" value="Calcium-dependent phosphotriesterase"/>
    <property type="match status" value="1"/>
</dbReference>
<gene>
    <name evidence="1" type="ORF">FHR32_002611</name>
</gene>